<feature type="region of interest" description="Disordered" evidence="1">
    <location>
        <begin position="31"/>
        <end position="53"/>
    </location>
</feature>
<dbReference type="Gene3D" id="3.40.50.410">
    <property type="entry name" value="von Willebrand factor, type A domain"/>
    <property type="match status" value="1"/>
</dbReference>
<feature type="domain" description="Uncharacterised protein YfbK N-terminal" evidence="4">
    <location>
        <begin position="56"/>
        <end position="132"/>
    </location>
</feature>
<keyword evidence="7" id="KW-1185">Reference proteome</keyword>
<dbReference type="EMBL" id="PDDX01000001">
    <property type="protein sequence ID" value="PHI29262.1"/>
    <property type="molecule type" value="Genomic_DNA"/>
</dbReference>
<dbReference type="OrthoDB" id="9805121at2"/>
<protein>
    <submittedName>
        <fullName evidence="6">Domain of uncharacterized function (DUF3520)</fullName>
    </submittedName>
</protein>
<organism evidence="5 7">
    <name type="scientific">Budvicia aquatica</name>
    <dbReference type="NCBI Taxonomy" id="82979"/>
    <lineage>
        <taxon>Bacteria</taxon>
        <taxon>Pseudomonadati</taxon>
        <taxon>Pseudomonadota</taxon>
        <taxon>Gammaproteobacteria</taxon>
        <taxon>Enterobacterales</taxon>
        <taxon>Budviciaceae</taxon>
        <taxon>Budvicia</taxon>
    </lineage>
</organism>
<accession>A0A2C6DLP0</accession>
<dbReference type="Proteomes" id="UP000373449">
    <property type="component" value="Unassembled WGS sequence"/>
</dbReference>
<reference evidence="7" key="2">
    <citation type="submission" date="2017-09" db="EMBL/GenBank/DDBJ databases">
        <title>FDA dAtabase for Regulatory Grade micrObial Sequences (FDA-ARGOS): Supporting development and validation of Infectious Disease Dx tests.</title>
        <authorList>
            <person name="Minogue T."/>
            <person name="Wolcott M."/>
            <person name="Wasieloski L."/>
            <person name="Aguilar W."/>
            <person name="Moore D."/>
            <person name="Tallon L."/>
            <person name="Sadzewicz L."/>
            <person name="Ott S."/>
            <person name="Zhao X."/>
            <person name="Nagaraj S."/>
            <person name="Vavikolanu K."/>
            <person name="Aluvathingal J."/>
            <person name="Nadendla S."/>
            <person name="Sichtig H."/>
        </authorList>
    </citation>
    <scope>NUCLEOTIDE SEQUENCE [LARGE SCALE GENOMIC DNA]</scope>
    <source>
        <strain evidence="7">FDAARGOS_387</strain>
    </source>
</reference>
<gene>
    <name evidence="5" type="ORF">CRN84_07985</name>
    <name evidence="6" type="ORF">NCTC12282_02417</name>
</gene>
<dbReference type="RefSeq" id="WP_051323315.1">
    <property type="nucleotide sequence ID" value="NZ_CAADJA010000002.1"/>
</dbReference>
<dbReference type="InterPro" id="IPR036465">
    <property type="entry name" value="vWFA_dom_sf"/>
</dbReference>
<feature type="chain" id="PRO_5033756689" evidence="2">
    <location>
        <begin position="29"/>
        <end position="512"/>
    </location>
</feature>
<evidence type="ECO:0000313" key="5">
    <source>
        <dbReference type="EMBL" id="PHI29262.1"/>
    </source>
</evidence>
<reference evidence="5" key="1">
    <citation type="submission" date="2017-09" db="EMBL/GenBank/DDBJ databases">
        <title>FDA dAtabase for Regulatory Grade micrObial Sequences (FDA-ARGOS): Supporting development and validation of Infectious Disease Dx tests.</title>
        <authorList>
            <person name="Minogue T."/>
            <person name="Wolcott M."/>
            <person name="Wasieloski L."/>
            <person name="Aguilar W."/>
            <person name="Moore D."/>
            <person name="Tallon L.J."/>
            <person name="Sadzewicz L."/>
            <person name="Ott S."/>
            <person name="Zhao X."/>
            <person name="Nagaraj S."/>
            <person name="Vavikolanu K."/>
            <person name="Aluvathingal J."/>
            <person name="Nadendla S."/>
            <person name="Sichtig H."/>
        </authorList>
    </citation>
    <scope>NUCLEOTIDE SEQUENCE</scope>
    <source>
        <strain evidence="5">FDAARGOS_387</strain>
    </source>
</reference>
<dbReference type="SUPFAM" id="SSF53300">
    <property type="entry name" value="vWA-like"/>
    <property type="match status" value="1"/>
</dbReference>
<evidence type="ECO:0000313" key="8">
    <source>
        <dbReference type="Proteomes" id="UP000373449"/>
    </source>
</evidence>
<dbReference type="PROSITE" id="PS51257">
    <property type="entry name" value="PROKAR_LIPOPROTEIN"/>
    <property type="match status" value="1"/>
</dbReference>
<evidence type="ECO:0000256" key="2">
    <source>
        <dbReference type="SAM" id="SignalP"/>
    </source>
</evidence>
<sequence>MTKAQSVKRGITSLALLSALAISGCSSSDPNANLPSAVKTAGVPDQPSNQMYKQNTQTGPEILMSAGQNNGSYNNMRRSVTRGALPEKNGIKLAEWVNFFPYDYPQPRGRIPFSAMSETSQTPWNQNTKLLRIAVKADDIKAAERPAANLVIFVGTDGSDLALIRQSLTRLAEKLTKQDTLSIITSSGDKGVLLAPTSGAERDKILSAIGKISSGKAGKDSERLAQAYSLANQRYIQGGINRVILAGNSGFNAGFSDIPSVQNFFSQQQGNISLTTLGVGVSKFQPSSLAEIAYEGNGVSAYIDNIRDADKVWDQQLNSTQTHVANEFAMNVEFNPSYVKAYRLLGYQSERNNGAASKGAVVTGQTLTALYEVVPAGGYENWPGEAYGPIYTPDSNSNLRSTKEMAMVHIRYKQPSNGASQRIEMPVPATQMETALNNSSKDFRFSAAVAAFAQQLKDNGATTGKFTLNDTLKLANDGKGSDQFELRGEFIQLVEAAQNQLPSSSPIKGTVK</sequence>
<dbReference type="AlphaFoldDB" id="A0A2C6DLP0"/>
<dbReference type="InterPro" id="IPR021908">
    <property type="entry name" value="YfbK_C"/>
</dbReference>
<dbReference type="EMBL" id="CAADJA010000002">
    <property type="protein sequence ID" value="VFS47480.1"/>
    <property type="molecule type" value="Genomic_DNA"/>
</dbReference>
<evidence type="ECO:0000313" key="7">
    <source>
        <dbReference type="Proteomes" id="UP000224974"/>
    </source>
</evidence>
<dbReference type="Pfam" id="PF12450">
    <property type="entry name" value="vWF_A"/>
    <property type="match status" value="1"/>
</dbReference>
<feature type="signal peptide" evidence="2">
    <location>
        <begin position="1"/>
        <end position="28"/>
    </location>
</feature>
<dbReference type="InterPro" id="IPR022156">
    <property type="entry name" value="Uncharacterised_YfbK_N"/>
</dbReference>
<evidence type="ECO:0000259" key="3">
    <source>
        <dbReference type="Pfam" id="PF12034"/>
    </source>
</evidence>
<reference evidence="6 8" key="3">
    <citation type="submission" date="2019-03" db="EMBL/GenBank/DDBJ databases">
        <authorList>
            <consortium name="Pathogen Informatics"/>
        </authorList>
    </citation>
    <scope>NUCLEOTIDE SEQUENCE [LARGE SCALE GENOMIC DNA]</scope>
    <source>
        <strain evidence="6 8">NCTC12282</strain>
    </source>
</reference>
<dbReference type="Pfam" id="PF12034">
    <property type="entry name" value="YfbK_C"/>
    <property type="match status" value="1"/>
</dbReference>
<feature type="domain" description="Uncharacterized protein YfbK C-terminal" evidence="3">
    <location>
        <begin position="322"/>
        <end position="498"/>
    </location>
</feature>
<proteinExistence type="predicted"/>
<name>A0A2C6DLP0_9GAMM</name>
<dbReference type="Proteomes" id="UP000224974">
    <property type="component" value="Unassembled WGS sequence"/>
</dbReference>
<dbReference type="STRING" id="1111728.GCA_000427805_02004"/>
<evidence type="ECO:0000313" key="6">
    <source>
        <dbReference type="EMBL" id="VFS47480.1"/>
    </source>
</evidence>
<evidence type="ECO:0000259" key="4">
    <source>
        <dbReference type="Pfam" id="PF12450"/>
    </source>
</evidence>
<keyword evidence="2" id="KW-0732">Signal</keyword>
<evidence type="ECO:0000256" key="1">
    <source>
        <dbReference type="SAM" id="MobiDB-lite"/>
    </source>
</evidence>